<organism evidence="1 2">
    <name type="scientific">Datura stramonium</name>
    <name type="common">Jimsonweed</name>
    <name type="synonym">Common thornapple</name>
    <dbReference type="NCBI Taxonomy" id="4076"/>
    <lineage>
        <taxon>Eukaryota</taxon>
        <taxon>Viridiplantae</taxon>
        <taxon>Streptophyta</taxon>
        <taxon>Embryophyta</taxon>
        <taxon>Tracheophyta</taxon>
        <taxon>Spermatophyta</taxon>
        <taxon>Magnoliopsida</taxon>
        <taxon>eudicotyledons</taxon>
        <taxon>Gunneridae</taxon>
        <taxon>Pentapetalae</taxon>
        <taxon>asterids</taxon>
        <taxon>lamiids</taxon>
        <taxon>Solanales</taxon>
        <taxon>Solanaceae</taxon>
        <taxon>Solanoideae</taxon>
        <taxon>Datureae</taxon>
        <taxon>Datura</taxon>
    </lineage>
</organism>
<comment type="caution">
    <text evidence="1">The sequence shown here is derived from an EMBL/GenBank/DDBJ whole genome shotgun (WGS) entry which is preliminary data.</text>
</comment>
<dbReference type="Proteomes" id="UP000823775">
    <property type="component" value="Unassembled WGS sequence"/>
</dbReference>
<name>A0ABS8T062_DATST</name>
<sequence length="81" mass="9604">MVDEGDREMRMLFSWLLVVGEEEEEGEAAPRGEKGRKMRVWVKKIMEVWLWCFGRRWRREKGLIGGSATMRRIGEVGRFLC</sequence>
<reference evidence="1 2" key="1">
    <citation type="journal article" date="2021" name="BMC Genomics">
        <title>Datura genome reveals duplications of psychoactive alkaloid biosynthetic genes and high mutation rate following tissue culture.</title>
        <authorList>
            <person name="Rajewski A."/>
            <person name="Carter-House D."/>
            <person name="Stajich J."/>
            <person name="Litt A."/>
        </authorList>
    </citation>
    <scope>NUCLEOTIDE SEQUENCE [LARGE SCALE GENOMIC DNA]</scope>
    <source>
        <strain evidence="1">AR-01</strain>
    </source>
</reference>
<protein>
    <submittedName>
        <fullName evidence="1">Uncharacterized protein</fullName>
    </submittedName>
</protein>
<proteinExistence type="predicted"/>
<accession>A0ABS8T062</accession>
<gene>
    <name evidence="1" type="ORF">HAX54_052614</name>
</gene>
<keyword evidence="2" id="KW-1185">Reference proteome</keyword>
<evidence type="ECO:0000313" key="2">
    <source>
        <dbReference type="Proteomes" id="UP000823775"/>
    </source>
</evidence>
<dbReference type="EMBL" id="JACEIK010000959">
    <property type="protein sequence ID" value="MCD7464386.1"/>
    <property type="molecule type" value="Genomic_DNA"/>
</dbReference>
<feature type="non-terminal residue" evidence="1">
    <location>
        <position position="81"/>
    </location>
</feature>
<evidence type="ECO:0000313" key="1">
    <source>
        <dbReference type="EMBL" id="MCD7464386.1"/>
    </source>
</evidence>